<keyword evidence="8" id="KW-1185">Reference proteome</keyword>
<dbReference type="OrthoDB" id="28413at2759"/>
<evidence type="ECO:0000256" key="2">
    <source>
        <dbReference type="ARBA" id="ARBA00022907"/>
    </source>
</evidence>
<dbReference type="InterPro" id="IPR024574">
    <property type="entry name" value="ELMO_ARM"/>
</dbReference>
<dbReference type="SUPFAM" id="SSF48371">
    <property type="entry name" value="ARM repeat"/>
    <property type="match status" value="1"/>
</dbReference>
<dbReference type="InterPro" id="IPR016024">
    <property type="entry name" value="ARM-type_fold"/>
</dbReference>
<dbReference type="InterPro" id="IPR001849">
    <property type="entry name" value="PH_domain"/>
</dbReference>
<comment type="function">
    <text evidence="4">Involved in cytoskeletal rearrangements required for phagocytosis of apoptotic cells and cell motility. Acts in association with DOCK1 and CRK. Was initially proposed to be required in complex with DOCK1 to activate Rac Rho small GTPases. May enhance the guanine nucleotide exchange factor (GEF) activity of DOCK1.</text>
</comment>
<dbReference type="AlphaFoldDB" id="A0A6A6P876"/>
<dbReference type="Gene3D" id="2.30.29.30">
    <property type="entry name" value="Pleckstrin-homology domain (PH domain)/Phosphotyrosine-binding domain (PTB)"/>
    <property type="match status" value="1"/>
</dbReference>
<dbReference type="InterPro" id="IPR006816">
    <property type="entry name" value="ELMO_dom"/>
</dbReference>
<dbReference type="GO" id="GO:0006915">
    <property type="term" value="P:apoptotic process"/>
    <property type="evidence" value="ECO:0007669"/>
    <property type="project" value="UniProtKB-KW"/>
</dbReference>
<name>A0A6A6P876_9PEZI</name>
<keyword evidence="2" id="KW-0581">Phagocytosis</keyword>
<evidence type="ECO:0000259" key="6">
    <source>
        <dbReference type="PROSITE" id="PS51335"/>
    </source>
</evidence>
<gene>
    <name evidence="7" type="ORF">BDY21DRAFT_413783</name>
</gene>
<dbReference type="PROSITE" id="PS51335">
    <property type="entry name" value="ELMO"/>
    <property type="match status" value="1"/>
</dbReference>
<protein>
    <submittedName>
        <fullName evidence="7">ELMO/CED-12 family-domain-containing protein</fullName>
    </submittedName>
</protein>
<evidence type="ECO:0000256" key="5">
    <source>
        <dbReference type="SAM" id="MobiDB-lite"/>
    </source>
</evidence>
<feature type="compositionally biased region" description="Gly residues" evidence="5">
    <location>
        <begin position="598"/>
        <end position="615"/>
    </location>
</feature>
<evidence type="ECO:0000256" key="4">
    <source>
        <dbReference type="ARBA" id="ARBA00024863"/>
    </source>
</evidence>
<dbReference type="GO" id="GO:0017124">
    <property type="term" value="F:SH3 domain binding"/>
    <property type="evidence" value="ECO:0007669"/>
    <property type="project" value="UniProtKB-KW"/>
</dbReference>
<sequence>MDNINIPELVQRLGSEEDSTRKMAVFKLQSAIGDPSFADVFIYEGGLPRLRFLALHATGNTLAYSLTSFSRLLELDKGWEYVNQDLIERVVELVVTHPLVNILRGAMSILVAIVSHPHGRASAPGSFGFRALKPAVAVYPQFLEMLVSRLSSADHALCANALQLINSLMRDSITNDGEGEWPKFIKRLQDLGVIKAVYVLMQSSALQDLAHPLLEFQSLTKVLLRKWREVKVDLEKQDHRRALKGLHLASNPERVPQGDRDTLRGSRRHHPEKWRRLGFETESPAWEFDETGFLGMMDLTDYVRKNEDGFQKLLLEQSATVAERRCPVARASLAVTMVLYEHFEVDKVDSEDLQRYVVLESRSNFDKAFKPLLLQWSRLHTGGLNAFLRLWKATGAEADDFAKVEELVRILVEQVVGQAPRVKDVHEVEAELADFEYERLRELQMELLELTYEDVWGHHLRQVRDELNHEALQFVKEQRIRCLLQGAWFPQSMAYAAEAGPVTKQSLNRPAPSSWRYVRLSHNRRYLHYADFEARTELEPKLDVLEEKIDLSIVSSVVSNVSASTPATSSSASTIKDLPVSTSTKITIHGHGTVDAYGKGGSGGGGGGGAPGGGPRESALLQLHPQSHTLAAEWLDGLLMLLNQQPITADTSKLVNLIGGYGLKIRLLNVRFEDLGAWEPALPGREGLDDEYWYDIGGMDGGA</sequence>
<dbReference type="GO" id="GO:0007015">
    <property type="term" value="P:actin filament organization"/>
    <property type="evidence" value="ECO:0007669"/>
    <property type="project" value="TreeGrafter"/>
</dbReference>
<dbReference type="InterPro" id="IPR050868">
    <property type="entry name" value="ELMO_domain-containing"/>
</dbReference>
<evidence type="ECO:0000256" key="3">
    <source>
        <dbReference type="ARBA" id="ARBA00023036"/>
    </source>
</evidence>
<organism evidence="7 8">
    <name type="scientific">Lineolata rhizophorae</name>
    <dbReference type="NCBI Taxonomy" id="578093"/>
    <lineage>
        <taxon>Eukaryota</taxon>
        <taxon>Fungi</taxon>
        <taxon>Dikarya</taxon>
        <taxon>Ascomycota</taxon>
        <taxon>Pezizomycotina</taxon>
        <taxon>Dothideomycetes</taxon>
        <taxon>Dothideomycetes incertae sedis</taxon>
        <taxon>Lineolatales</taxon>
        <taxon>Lineolataceae</taxon>
        <taxon>Lineolata</taxon>
    </lineage>
</organism>
<evidence type="ECO:0000313" key="7">
    <source>
        <dbReference type="EMBL" id="KAF2460007.1"/>
    </source>
</evidence>
<dbReference type="PANTHER" id="PTHR12771:SF56">
    <property type="entry name" value="CED-12"/>
    <property type="match status" value="1"/>
</dbReference>
<dbReference type="Gene3D" id="1.25.10.10">
    <property type="entry name" value="Leucine-rich Repeat Variant"/>
    <property type="match status" value="1"/>
</dbReference>
<reference evidence="7" key="1">
    <citation type="journal article" date="2020" name="Stud. Mycol.">
        <title>101 Dothideomycetes genomes: a test case for predicting lifestyles and emergence of pathogens.</title>
        <authorList>
            <person name="Haridas S."/>
            <person name="Albert R."/>
            <person name="Binder M."/>
            <person name="Bloem J."/>
            <person name="Labutti K."/>
            <person name="Salamov A."/>
            <person name="Andreopoulos B."/>
            <person name="Baker S."/>
            <person name="Barry K."/>
            <person name="Bills G."/>
            <person name="Bluhm B."/>
            <person name="Cannon C."/>
            <person name="Castanera R."/>
            <person name="Culley D."/>
            <person name="Daum C."/>
            <person name="Ezra D."/>
            <person name="Gonzalez J."/>
            <person name="Henrissat B."/>
            <person name="Kuo A."/>
            <person name="Liang C."/>
            <person name="Lipzen A."/>
            <person name="Lutzoni F."/>
            <person name="Magnuson J."/>
            <person name="Mondo S."/>
            <person name="Nolan M."/>
            <person name="Ohm R."/>
            <person name="Pangilinan J."/>
            <person name="Park H.-J."/>
            <person name="Ramirez L."/>
            <person name="Alfaro M."/>
            <person name="Sun H."/>
            <person name="Tritt A."/>
            <person name="Yoshinaga Y."/>
            <person name="Zwiers L.-H."/>
            <person name="Turgeon B."/>
            <person name="Goodwin S."/>
            <person name="Spatafora J."/>
            <person name="Crous P."/>
            <person name="Grigoriev I."/>
        </authorList>
    </citation>
    <scope>NUCLEOTIDE SEQUENCE</scope>
    <source>
        <strain evidence="7">ATCC 16933</strain>
    </source>
</reference>
<feature type="domain" description="ELMO" evidence="6">
    <location>
        <begin position="238"/>
        <end position="416"/>
    </location>
</feature>
<dbReference type="Pfam" id="PF11841">
    <property type="entry name" value="ELMO_ARM"/>
    <property type="match status" value="1"/>
</dbReference>
<feature type="region of interest" description="Disordered" evidence="5">
    <location>
        <begin position="596"/>
        <end position="617"/>
    </location>
</feature>
<dbReference type="EMBL" id="MU001674">
    <property type="protein sequence ID" value="KAF2460007.1"/>
    <property type="molecule type" value="Genomic_DNA"/>
</dbReference>
<evidence type="ECO:0000256" key="1">
    <source>
        <dbReference type="ARBA" id="ARBA00022703"/>
    </source>
</evidence>
<dbReference type="Proteomes" id="UP000799766">
    <property type="component" value="Unassembled WGS sequence"/>
</dbReference>
<dbReference type="InterPro" id="IPR011989">
    <property type="entry name" value="ARM-like"/>
</dbReference>
<evidence type="ECO:0000313" key="8">
    <source>
        <dbReference type="Proteomes" id="UP000799766"/>
    </source>
</evidence>
<keyword evidence="3" id="KW-0729">SH3-binding</keyword>
<dbReference type="InterPro" id="IPR011993">
    <property type="entry name" value="PH-like_dom_sf"/>
</dbReference>
<dbReference type="PANTHER" id="PTHR12771">
    <property type="entry name" value="ENGULFMENT AND CELL MOTILITY"/>
    <property type="match status" value="1"/>
</dbReference>
<keyword evidence="1" id="KW-0053">Apoptosis</keyword>
<dbReference type="GO" id="GO:0005886">
    <property type="term" value="C:plasma membrane"/>
    <property type="evidence" value="ECO:0007669"/>
    <property type="project" value="TreeGrafter"/>
</dbReference>
<dbReference type="Pfam" id="PF04727">
    <property type="entry name" value="ELMO_CED12"/>
    <property type="match status" value="1"/>
</dbReference>
<proteinExistence type="predicted"/>
<dbReference type="Pfam" id="PF16457">
    <property type="entry name" value="PH_12"/>
    <property type="match status" value="1"/>
</dbReference>
<feature type="region of interest" description="Disordered" evidence="5">
    <location>
        <begin position="249"/>
        <end position="269"/>
    </location>
</feature>
<accession>A0A6A6P876</accession>